<proteinExistence type="predicted"/>
<dbReference type="InterPro" id="IPR012030">
    <property type="entry name" value="UCP006563"/>
</dbReference>
<evidence type="ECO:0000313" key="3">
    <source>
        <dbReference type="Proteomes" id="UP000831817"/>
    </source>
</evidence>
<dbReference type="InterPro" id="IPR002847">
    <property type="entry name" value="F420-0_gamma-glut_ligase-dom"/>
</dbReference>
<protein>
    <submittedName>
        <fullName evidence="2">Gamma-glutamyl ligase</fullName>
    </submittedName>
</protein>
<dbReference type="PANTHER" id="PTHR47917:SF1">
    <property type="entry name" value="COENZYME F420:L-GLUTAMATE LIGASE"/>
    <property type="match status" value="1"/>
</dbReference>
<dbReference type="RefSeq" id="WP_248564335.1">
    <property type="nucleotide sequence ID" value="NZ_AP025698.1"/>
</dbReference>
<sequence length="277" mass="31256">MGEYRIIPVKTGYIRPNEGLDKLIDRAGPMVEDGDYLVISETPVAISQGRIVDESEYEPSFLAFLLADVWSKYIWGYILGPLFRVKKRTVKNLRRLPREARAHKEVVLRYYGIKHALKPGSEAGVDLSNLPGTLVALLPEDPEGVSEHVAKSIQDRYGKDVTVIIIDTDATYKLGGYYFTPLPCAVDGIKSDTGFWGYLLGRFSDTVLPTPLAASEKIDLEDMLRIAKIAEDYHKSRGDHIETVYDMEKIFKEEKDNITIRSLESIEHVPALIIREL</sequence>
<reference evidence="2 3" key="1">
    <citation type="submission" date="2022-04" db="EMBL/GenBank/DDBJ databases">
        <title>Complete genome of Methanothermobacter tenebrarum strain RMAS.</title>
        <authorList>
            <person name="Nakamura K."/>
            <person name="Oshima K."/>
            <person name="Hattori M."/>
            <person name="Kamagata Y."/>
            <person name="Takamizawa K."/>
        </authorList>
    </citation>
    <scope>NUCLEOTIDE SEQUENCE [LARGE SCALE GENOMIC DNA]</scope>
    <source>
        <strain evidence="2 3">RMAS</strain>
    </source>
</reference>
<dbReference type="GO" id="GO:0016874">
    <property type="term" value="F:ligase activity"/>
    <property type="evidence" value="ECO:0007669"/>
    <property type="project" value="UniProtKB-KW"/>
</dbReference>
<dbReference type="Gene3D" id="3.30.1330.100">
    <property type="entry name" value="CofE-like"/>
    <property type="match status" value="1"/>
</dbReference>
<dbReference type="EMBL" id="AP025698">
    <property type="protein sequence ID" value="BDH80031.1"/>
    <property type="molecule type" value="Genomic_DNA"/>
</dbReference>
<name>A0ABN6PHE9_9EURY</name>
<accession>A0ABN6PHE9</accession>
<dbReference type="GeneID" id="71965941"/>
<keyword evidence="3" id="KW-1185">Reference proteome</keyword>
<dbReference type="PANTHER" id="PTHR47917">
    <property type="match status" value="1"/>
</dbReference>
<evidence type="ECO:0000259" key="1">
    <source>
        <dbReference type="Pfam" id="PF01996"/>
    </source>
</evidence>
<dbReference type="Pfam" id="PF01996">
    <property type="entry name" value="F420_ligase"/>
    <property type="match status" value="1"/>
</dbReference>
<feature type="domain" description="Coenzyme F420:L-glutamate ligase-like" evidence="1">
    <location>
        <begin position="9"/>
        <end position="190"/>
    </location>
</feature>
<dbReference type="Proteomes" id="UP000831817">
    <property type="component" value="Chromosome"/>
</dbReference>
<dbReference type="PIRSF" id="PIRSF006563">
    <property type="entry name" value="UCP006563"/>
    <property type="match status" value="1"/>
</dbReference>
<dbReference type="SUPFAM" id="SSF144010">
    <property type="entry name" value="CofE-like"/>
    <property type="match status" value="1"/>
</dbReference>
<evidence type="ECO:0000313" key="2">
    <source>
        <dbReference type="EMBL" id="BDH80031.1"/>
    </source>
</evidence>
<organism evidence="2 3">
    <name type="scientific">Methanothermobacter tenebrarum</name>
    <dbReference type="NCBI Taxonomy" id="680118"/>
    <lineage>
        <taxon>Archaea</taxon>
        <taxon>Methanobacteriati</taxon>
        <taxon>Methanobacteriota</taxon>
        <taxon>Methanomada group</taxon>
        <taxon>Methanobacteria</taxon>
        <taxon>Methanobacteriales</taxon>
        <taxon>Methanobacteriaceae</taxon>
        <taxon>Methanothermobacter</taxon>
    </lineage>
</organism>
<gene>
    <name evidence="2" type="ORF">MTTB_14100</name>
</gene>
<keyword evidence="2" id="KW-0436">Ligase</keyword>